<dbReference type="SUPFAM" id="SSF48619">
    <property type="entry name" value="Phospholipase A2, PLA2"/>
    <property type="match status" value="1"/>
</dbReference>
<keyword evidence="11" id="KW-1015">Disulfide bond</keyword>
<dbReference type="PROSITE" id="PS50297">
    <property type="entry name" value="ANK_REP_REGION"/>
    <property type="match status" value="4"/>
</dbReference>
<dbReference type="InterPro" id="IPR002110">
    <property type="entry name" value="Ankyrin_rpt"/>
</dbReference>
<keyword evidence="13" id="KW-0040">ANK repeat</keyword>
<evidence type="ECO:0000256" key="12">
    <source>
        <dbReference type="ARBA" id="ARBA00029903"/>
    </source>
</evidence>
<keyword evidence="5" id="KW-0964">Secreted</keyword>
<evidence type="ECO:0000256" key="2">
    <source>
        <dbReference type="ARBA" id="ARBA00004613"/>
    </source>
</evidence>
<evidence type="ECO:0000256" key="9">
    <source>
        <dbReference type="ARBA" id="ARBA00022963"/>
    </source>
</evidence>
<dbReference type="Pfam" id="PF12796">
    <property type="entry name" value="Ank_2"/>
    <property type="match status" value="1"/>
</dbReference>
<feature type="compositionally biased region" description="Low complexity" evidence="14">
    <location>
        <begin position="1037"/>
        <end position="1055"/>
    </location>
</feature>
<comment type="subcellular location">
    <subcellularLocation>
        <location evidence="2">Secreted</location>
    </subcellularLocation>
</comment>
<evidence type="ECO:0000259" key="15">
    <source>
        <dbReference type="Pfam" id="PF05826"/>
    </source>
</evidence>
<keyword evidence="6" id="KW-0479">Metal-binding</keyword>
<dbReference type="FunFam" id="1.20.90.10:FF:000002">
    <property type="entry name" value="Phospholipase A2 group III"/>
    <property type="match status" value="1"/>
</dbReference>
<feature type="compositionally biased region" description="Basic and acidic residues" evidence="14">
    <location>
        <begin position="265"/>
        <end position="274"/>
    </location>
</feature>
<dbReference type="PROSITE" id="PS50088">
    <property type="entry name" value="ANK_REPEAT"/>
    <property type="match status" value="4"/>
</dbReference>
<dbReference type="InterPro" id="IPR033113">
    <property type="entry name" value="PLA2_histidine"/>
</dbReference>
<dbReference type="Pfam" id="PF00023">
    <property type="entry name" value="Ank"/>
    <property type="match status" value="2"/>
</dbReference>
<evidence type="ECO:0000256" key="10">
    <source>
        <dbReference type="ARBA" id="ARBA00023098"/>
    </source>
</evidence>
<feature type="non-terminal residue" evidence="16">
    <location>
        <position position="1"/>
    </location>
</feature>
<evidence type="ECO:0000256" key="5">
    <source>
        <dbReference type="ARBA" id="ARBA00022525"/>
    </source>
</evidence>
<dbReference type="EMBL" id="CADCXV010000791">
    <property type="protein sequence ID" value="CAB0035500.1"/>
    <property type="molecule type" value="Genomic_DNA"/>
</dbReference>
<organism evidence="16 17">
    <name type="scientific">Trichogramma brassicae</name>
    <dbReference type="NCBI Taxonomy" id="86971"/>
    <lineage>
        <taxon>Eukaryota</taxon>
        <taxon>Metazoa</taxon>
        <taxon>Ecdysozoa</taxon>
        <taxon>Arthropoda</taxon>
        <taxon>Hexapoda</taxon>
        <taxon>Insecta</taxon>
        <taxon>Pterygota</taxon>
        <taxon>Neoptera</taxon>
        <taxon>Endopterygota</taxon>
        <taxon>Hymenoptera</taxon>
        <taxon>Apocrita</taxon>
        <taxon>Proctotrupomorpha</taxon>
        <taxon>Chalcidoidea</taxon>
        <taxon>Trichogrammatidae</taxon>
        <taxon>Trichogramma</taxon>
    </lineage>
</organism>
<keyword evidence="10" id="KW-0443">Lipid metabolism</keyword>
<sequence length="1199" mass="136677">ASSKWSRSASPSRTGSLTFAIRVPRLLARPTAVGRIFASSAALDAPSALTRDRASCNLTKCKEYSTALQIPAGNRLYVIEKGLKSAAEKWWQCYKLMGLTYERFAELLRTRFNNHRASNMDLSDVAARFISLDSSNDEEEPCYSRFTKEHRLASVVVVPPWNTVLRPTSLPDNPACVRQPTRPTLCVPEPRPPQYKSPGKRQPLELPARARSLSPYLREHPPVPPHLLKPIKVRVEVPVEFPIRRPTRRRSPSPVKRPPSSPRRLFGERFRERPANPQPPAQDPIVIAKRPPKGKRSKAPSDKRRNARRSVAFKQLLHALQDLNARNDLGITPLQKSLDHRNRHLVEFLLRRGADPNVVDNYGLTPLHIILASKTSVTQNEDDFVEVFFNIKIQQTVQVDVQDHAGRTPLNYALRCKYLKTAEYLLRRGAKPGLADKNRSTPLHLLSEMNDSIDLAKMLFEFSKDEIWWSSGKINVNAQDVWGRTSLYLAVRSNNKKVAKLLLKKGADPNLATTVARWTPLHLISKTYHNNYDLVNKLFKISNKKNQLVQVDARDFKGRTPLQCAVANFLPGVVDALLDHGADLSSFVFPDSSLFTESFKSHRIEEFKLMSTSRAMLVVQCLEKRGYVVDRSDAMNIMKLFIEQGLFAKSADVEINWDKETEFVNKTKEVMINSSLSLYDLIRLRPEEAVKLLTYADCLAFSHSVELSKLPRGPKEACTAHLCEIMSRRFFRRWALESFRKLIWHRASAAHTARSMRSLLNGHLLFAKPPVDLRASKAYIRRGRRRRSKIESTFGWMPENSIGELGVCRASDWPDRSIYHWHELRQKLMIERLAKVSSKLRRMDVKERNSVSSSSCGYHASSWAAISLVCVLLLQIGAAPTKAAAVDQADQADFLLVRPLPDNDQYDRFLSWNGLCVREQISEWADYESKQSLILREIWPRNESRKIVLFYEGDELTQCYDKPIDLAKEAKEPCTRQIERVNVSAEETAESLSSSSSEKYVKFFQGKDHADAVVADEFPWLFGTYADIRQRCIGQRAAESSDSPEAKPSSSTSAALRNNHNRSKRGIRELVIAPGTKWCGPHRLAYSYKDLGALDGLDRCCRRHDHCPRAIAPFSERYGLFNYMPFTLSHCGCDERFRTCLKMTGTSSANLIGKIFFNMVQTKCFVLKPSKTCIKRSWWGKCEKHEYKKQGYLRDNLSY</sequence>
<dbReference type="GO" id="GO:0050482">
    <property type="term" value="P:arachidonate secretion"/>
    <property type="evidence" value="ECO:0007669"/>
    <property type="project" value="InterPro"/>
</dbReference>
<dbReference type="InterPro" id="IPR036770">
    <property type="entry name" value="Ankyrin_rpt-contain_sf"/>
</dbReference>
<feature type="region of interest" description="Disordered" evidence="14">
    <location>
        <begin position="169"/>
        <end position="206"/>
    </location>
</feature>
<evidence type="ECO:0000256" key="4">
    <source>
        <dbReference type="ARBA" id="ARBA00021721"/>
    </source>
</evidence>
<evidence type="ECO:0000313" key="17">
    <source>
        <dbReference type="Proteomes" id="UP000479190"/>
    </source>
</evidence>
<name>A0A6H5IG54_9HYME</name>
<dbReference type="InterPro" id="IPR016090">
    <property type="entry name" value="PLA2-like_dom"/>
</dbReference>
<proteinExistence type="predicted"/>
<comment type="cofactor">
    <cofactor evidence="1">
        <name>Ca(2+)</name>
        <dbReference type="ChEBI" id="CHEBI:29108"/>
    </cofactor>
</comment>
<reference evidence="16 17" key="1">
    <citation type="submission" date="2020-02" db="EMBL/GenBank/DDBJ databases">
        <authorList>
            <person name="Ferguson B K."/>
        </authorList>
    </citation>
    <scope>NUCLEOTIDE SEQUENCE [LARGE SCALE GENOMIC DNA]</scope>
</reference>
<dbReference type="Gene3D" id="1.25.40.20">
    <property type="entry name" value="Ankyrin repeat-containing domain"/>
    <property type="match status" value="2"/>
</dbReference>
<feature type="repeat" description="ANK" evidence="13">
    <location>
        <begin position="405"/>
        <end position="437"/>
    </location>
</feature>
<keyword evidence="9" id="KW-0442">Lipid degradation</keyword>
<evidence type="ECO:0000256" key="6">
    <source>
        <dbReference type="ARBA" id="ARBA00022723"/>
    </source>
</evidence>
<keyword evidence="8" id="KW-0106">Calcium</keyword>
<feature type="region of interest" description="Disordered" evidence="14">
    <location>
        <begin position="246"/>
        <end position="307"/>
    </location>
</feature>
<evidence type="ECO:0000256" key="1">
    <source>
        <dbReference type="ARBA" id="ARBA00001913"/>
    </source>
</evidence>
<dbReference type="GO" id="GO:0004623">
    <property type="term" value="F:phospholipase A2 activity"/>
    <property type="evidence" value="ECO:0007669"/>
    <property type="project" value="UniProtKB-EC"/>
</dbReference>
<dbReference type="Pfam" id="PF05826">
    <property type="entry name" value="Phospholip_A2_2"/>
    <property type="match status" value="1"/>
</dbReference>
<accession>A0A6H5IG54</accession>
<dbReference type="GO" id="GO:0005576">
    <property type="term" value="C:extracellular region"/>
    <property type="evidence" value="ECO:0007669"/>
    <property type="project" value="UniProtKB-SubCell"/>
</dbReference>
<dbReference type="AlphaFoldDB" id="A0A6H5IG54"/>
<dbReference type="SUPFAM" id="SSF48403">
    <property type="entry name" value="Ankyrin repeat"/>
    <property type="match status" value="1"/>
</dbReference>
<feature type="repeat" description="ANK" evidence="13">
    <location>
        <begin position="557"/>
        <end position="585"/>
    </location>
</feature>
<dbReference type="PANTHER" id="PTHR12253">
    <property type="entry name" value="RH14732P"/>
    <property type="match status" value="1"/>
</dbReference>
<dbReference type="InterPro" id="IPR036444">
    <property type="entry name" value="PLipase_A2_dom_sf"/>
</dbReference>
<dbReference type="PROSITE" id="PS00118">
    <property type="entry name" value="PA2_HIS"/>
    <property type="match status" value="1"/>
</dbReference>
<feature type="repeat" description="ANK" evidence="13">
    <location>
        <begin position="482"/>
        <end position="514"/>
    </location>
</feature>
<evidence type="ECO:0000256" key="14">
    <source>
        <dbReference type="SAM" id="MobiDB-lite"/>
    </source>
</evidence>
<evidence type="ECO:0000256" key="7">
    <source>
        <dbReference type="ARBA" id="ARBA00022801"/>
    </source>
</evidence>
<evidence type="ECO:0000256" key="8">
    <source>
        <dbReference type="ARBA" id="ARBA00022837"/>
    </source>
</evidence>
<dbReference type="Proteomes" id="UP000479190">
    <property type="component" value="Unassembled WGS sequence"/>
</dbReference>
<dbReference type="GO" id="GO:0016042">
    <property type="term" value="P:lipid catabolic process"/>
    <property type="evidence" value="ECO:0007669"/>
    <property type="project" value="UniProtKB-KW"/>
</dbReference>
<dbReference type="OrthoDB" id="6075074at2759"/>
<dbReference type="CDD" id="cd04704">
    <property type="entry name" value="PLA2_bee_venom_like"/>
    <property type="match status" value="1"/>
</dbReference>
<dbReference type="Gene3D" id="1.20.90.10">
    <property type="entry name" value="Phospholipase A2 domain"/>
    <property type="match status" value="1"/>
</dbReference>
<feature type="region of interest" description="Disordered" evidence="14">
    <location>
        <begin position="1037"/>
        <end position="1059"/>
    </location>
</feature>
<protein>
    <recommendedName>
        <fullName evidence="4">Phospholipase A2</fullName>
        <ecNumber evidence="3">3.1.1.4</ecNumber>
    </recommendedName>
    <alternativeName>
        <fullName evidence="12">Phosphatidylcholine 2-acylhydrolase</fullName>
    </alternativeName>
</protein>
<dbReference type="GO" id="GO:0006644">
    <property type="term" value="P:phospholipid metabolic process"/>
    <property type="evidence" value="ECO:0007669"/>
    <property type="project" value="InterPro"/>
</dbReference>
<evidence type="ECO:0000256" key="3">
    <source>
        <dbReference type="ARBA" id="ARBA00013278"/>
    </source>
</evidence>
<evidence type="ECO:0000313" key="16">
    <source>
        <dbReference type="EMBL" id="CAB0035500.1"/>
    </source>
</evidence>
<keyword evidence="17" id="KW-1185">Reference proteome</keyword>
<feature type="domain" description="Phospholipase A2-like central" evidence="15">
    <location>
        <begin position="1072"/>
        <end position="1167"/>
    </location>
</feature>
<evidence type="ECO:0000256" key="13">
    <source>
        <dbReference type="PROSITE-ProRule" id="PRU00023"/>
    </source>
</evidence>
<gene>
    <name evidence="16" type="ORF">TBRA_LOCUS7394</name>
</gene>
<dbReference type="GO" id="GO:0046872">
    <property type="term" value="F:metal ion binding"/>
    <property type="evidence" value="ECO:0007669"/>
    <property type="project" value="UniProtKB-KW"/>
</dbReference>
<evidence type="ECO:0000256" key="11">
    <source>
        <dbReference type="ARBA" id="ARBA00023157"/>
    </source>
</evidence>
<keyword evidence="7" id="KW-0378">Hydrolase</keyword>
<feature type="repeat" description="ANK" evidence="13">
    <location>
        <begin position="329"/>
        <end position="361"/>
    </location>
</feature>
<dbReference type="SMART" id="SM00248">
    <property type="entry name" value="ANK"/>
    <property type="match status" value="7"/>
</dbReference>
<dbReference type="EC" id="3.1.1.4" evidence="3"/>